<accession>A0A1N6KPV4</accession>
<gene>
    <name evidence="1" type="ORF">SAMN05444165_4133</name>
</gene>
<protein>
    <submittedName>
        <fullName evidence="1">Uncharacterized protein</fullName>
    </submittedName>
</protein>
<dbReference type="InterPro" id="IPR049302">
    <property type="entry name" value="Gp10-like"/>
</dbReference>
<dbReference type="Pfam" id="PF21628">
    <property type="entry name" value="Gp10-like"/>
    <property type="match status" value="1"/>
</dbReference>
<dbReference type="OrthoDB" id="9155546at2"/>
<proteinExistence type="predicted"/>
<reference evidence="1 2" key="1">
    <citation type="submission" date="2016-11" db="EMBL/GenBank/DDBJ databases">
        <authorList>
            <person name="Jaros S."/>
            <person name="Januszkiewicz K."/>
            <person name="Wedrychowicz H."/>
        </authorList>
    </citation>
    <scope>NUCLEOTIDE SEQUENCE [LARGE SCALE GENOMIC DNA]</scope>
    <source>
        <strain evidence="1 2">GAS95</strain>
    </source>
</reference>
<keyword evidence="2" id="KW-1185">Reference proteome</keyword>
<organism evidence="1 2">
    <name type="scientific">Paraburkholderia phenazinium</name>
    <dbReference type="NCBI Taxonomy" id="60549"/>
    <lineage>
        <taxon>Bacteria</taxon>
        <taxon>Pseudomonadati</taxon>
        <taxon>Pseudomonadota</taxon>
        <taxon>Betaproteobacteria</taxon>
        <taxon>Burkholderiales</taxon>
        <taxon>Burkholderiaceae</taxon>
        <taxon>Paraburkholderia</taxon>
    </lineage>
</organism>
<dbReference type="RefSeq" id="WP_074298689.1">
    <property type="nucleotide sequence ID" value="NZ_FSRU01000002.1"/>
</dbReference>
<dbReference type="EMBL" id="FSRU01000002">
    <property type="protein sequence ID" value="SIO58406.1"/>
    <property type="molecule type" value="Genomic_DNA"/>
</dbReference>
<name>A0A1N6KPV4_9BURK</name>
<dbReference type="AlphaFoldDB" id="A0A1N6KPV4"/>
<evidence type="ECO:0000313" key="1">
    <source>
        <dbReference type="EMBL" id="SIO58406.1"/>
    </source>
</evidence>
<sequence>MSDNIVDMARSKDFDYVDCPPNPYPYGLRIQLCKEDLEKLGIDTMPDLGDTVAFYVCGCVCSTAESKDEYGETRCVGVQIEKMSIEEPPGEEEEERADAVKGGFKEAAKKIYKKQG</sequence>
<dbReference type="Proteomes" id="UP000185151">
    <property type="component" value="Unassembled WGS sequence"/>
</dbReference>
<evidence type="ECO:0000313" key="2">
    <source>
        <dbReference type="Proteomes" id="UP000185151"/>
    </source>
</evidence>